<evidence type="ECO:0000313" key="4">
    <source>
        <dbReference type="EMBL" id="OJZ73909.1"/>
    </source>
</evidence>
<feature type="domain" description="O-acyltransferase WSD1 C-terminal" evidence="3">
    <location>
        <begin position="323"/>
        <end position="468"/>
    </location>
</feature>
<dbReference type="AlphaFoldDB" id="A0A1Q4HW65"/>
<keyword evidence="5" id="KW-1185">Reference proteome</keyword>
<feature type="domain" description="O-acyltransferase WSD1-like N-terminal" evidence="2">
    <location>
        <begin position="5"/>
        <end position="275"/>
    </location>
</feature>
<evidence type="ECO:0000259" key="3">
    <source>
        <dbReference type="Pfam" id="PF06974"/>
    </source>
</evidence>
<feature type="region of interest" description="Disordered" evidence="1">
    <location>
        <begin position="480"/>
        <end position="508"/>
    </location>
</feature>
<dbReference type="InterPro" id="IPR004255">
    <property type="entry name" value="O-acyltransferase_WSD1_N"/>
</dbReference>
<dbReference type="RefSeq" id="WP_073874537.1">
    <property type="nucleotide sequence ID" value="NZ_MPNT01000008.1"/>
</dbReference>
<comment type="caution">
    <text evidence="4">The sequence shown here is derived from an EMBL/GenBank/DDBJ whole genome shotgun (WGS) entry which is preliminary data.</text>
</comment>
<reference evidence="4 5" key="1">
    <citation type="submission" date="2016-11" db="EMBL/GenBank/DDBJ databases">
        <title>Genome sequences of unsequenced Mycobacteria.</title>
        <authorList>
            <person name="Greninger A.L."/>
            <person name="Fang F."/>
            <person name="Jerome K.R."/>
        </authorList>
    </citation>
    <scope>NUCLEOTIDE SEQUENCE [LARGE SCALE GENOMIC DNA]</scope>
    <source>
        <strain evidence="4 5">M11</strain>
    </source>
</reference>
<dbReference type="GO" id="GO:0004144">
    <property type="term" value="F:diacylglycerol O-acyltransferase activity"/>
    <property type="evidence" value="ECO:0007669"/>
    <property type="project" value="InterPro"/>
</dbReference>
<dbReference type="STRING" id="53378.BRW65_11090"/>
<evidence type="ECO:0000256" key="1">
    <source>
        <dbReference type="SAM" id="MobiDB-lite"/>
    </source>
</evidence>
<dbReference type="Pfam" id="PF03007">
    <property type="entry name" value="WS_DGAT_cat"/>
    <property type="match status" value="1"/>
</dbReference>
<dbReference type="UniPathway" id="UPA00282"/>
<feature type="compositionally biased region" description="Polar residues" evidence="1">
    <location>
        <begin position="487"/>
        <end position="508"/>
    </location>
</feature>
<dbReference type="Pfam" id="PF06974">
    <property type="entry name" value="WS_DGAT_C"/>
    <property type="match status" value="1"/>
</dbReference>
<protein>
    <submittedName>
        <fullName evidence="4">Uncharacterized protein</fullName>
    </submittedName>
</protein>
<evidence type="ECO:0000259" key="2">
    <source>
        <dbReference type="Pfam" id="PF03007"/>
    </source>
</evidence>
<accession>A0A1Q4HW65</accession>
<dbReference type="OrthoDB" id="4751343at2"/>
<sequence length="508" mass="53827">MVTRLSRTDALSLHAQTSKTPAHTLAVVILDASDQLSHQRLHRLVATSLPRLARFRSRLVGKPLGMGQPVWAEIAGYDPTPQIHCATVRPPGGRRELADLVADLTSRSPQCPKWLWEAWSIDGLTGRRWALAVKMSPALNDGAAGAASLWPRLLTASPHTDPANNLASEPSLGSAPSAGELVTDAVTEIVENHITGMWLMVETMFGVLHAAGARLGPGREHPLVDAAGPSMSGAVPHTVFNASPTKRRAVAFTSVPLADLKAVSTAFGGSITNVVLAACTLSLRAWLQRHDKVPDGPLLMRMPIELPATSAPPTGTALRVGRLRIPVHLDDPVQVLANLHTATERLNGIRSDSVEKRYPTIESATVASMVPPAVARLGMQLYTRSGLRRQLKPICHGSVSSTALDATLAFCAGARVVGVHTFPPPSEESGFKIALSSRGEELDVSVCACPDNVPAVGDIATGIADAVDVLVAAAQKSPRGQGRSVVTEMTSHPANRSRGSIMNVSRRR</sequence>
<name>A0A1Q4HW65_9MYCO</name>
<gene>
    <name evidence="4" type="ORF">BRW65_11090</name>
</gene>
<organism evidence="4 5">
    <name type="scientific">Mycobacterium paraffinicum</name>
    <dbReference type="NCBI Taxonomy" id="53378"/>
    <lineage>
        <taxon>Bacteria</taxon>
        <taxon>Bacillati</taxon>
        <taxon>Actinomycetota</taxon>
        <taxon>Actinomycetes</taxon>
        <taxon>Mycobacteriales</taxon>
        <taxon>Mycobacteriaceae</taxon>
        <taxon>Mycobacterium</taxon>
    </lineage>
</organism>
<proteinExistence type="predicted"/>
<evidence type="ECO:0000313" key="5">
    <source>
        <dbReference type="Proteomes" id="UP000186438"/>
    </source>
</evidence>
<dbReference type="Proteomes" id="UP000186438">
    <property type="component" value="Unassembled WGS sequence"/>
</dbReference>
<dbReference type="InterPro" id="IPR009721">
    <property type="entry name" value="O-acyltransferase_WSD1_C"/>
</dbReference>
<dbReference type="GO" id="GO:0019432">
    <property type="term" value="P:triglyceride biosynthetic process"/>
    <property type="evidence" value="ECO:0007669"/>
    <property type="project" value="UniProtKB-UniPathway"/>
</dbReference>
<dbReference type="EMBL" id="MPNT01000008">
    <property type="protein sequence ID" value="OJZ73909.1"/>
    <property type="molecule type" value="Genomic_DNA"/>
</dbReference>